<gene>
    <name evidence="1" type="ORF">METZ01_LOCUS364733</name>
</gene>
<name>A0A382SPP0_9ZZZZ</name>
<organism evidence="1">
    <name type="scientific">marine metagenome</name>
    <dbReference type="NCBI Taxonomy" id="408172"/>
    <lineage>
        <taxon>unclassified sequences</taxon>
        <taxon>metagenomes</taxon>
        <taxon>ecological metagenomes</taxon>
    </lineage>
</organism>
<dbReference type="AlphaFoldDB" id="A0A382SPP0"/>
<dbReference type="EMBL" id="UINC01130673">
    <property type="protein sequence ID" value="SVD11879.1"/>
    <property type="molecule type" value="Genomic_DNA"/>
</dbReference>
<sequence length="88" mass="9419">MVKGFVTIIKNEGRADEQVLCKNKPNLLTNNGRDYAIAQFYTNTSAGGVGMNFIALTSDSTGADATDTTLPSEITTNGLERMLATTRT</sequence>
<proteinExistence type="predicted"/>
<reference evidence="1" key="1">
    <citation type="submission" date="2018-05" db="EMBL/GenBank/DDBJ databases">
        <authorList>
            <person name="Lanie J.A."/>
            <person name="Ng W.-L."/>
            <person name="Kazmierczak K.M."/>
            <person name="Andrzejewski T.M."/>
            <person name="Davidsen T.M."/>
            <person name="Wayne K.J."/>
            <person name="Tettelin H."/>
            <person name="Glass J.I."/>
            <person name="Rusch D."/>
            <person name="Podicherti R."/>
            <person name="Tsui H.-C.T."/>
            <person name="Winkler M.E."/>
        </authorList>
    </citation>
    <scope>NUCLEOTIDE SEQUENCE</scope>
</reference>
<accession>A0A382SPP0</accession>
<protein>
    <submittedName>
        <fullName evidence="1">Uncharacterized protein</fullName>
    </submittedName>
</protein>
<feature type="non-terminal residue" evidence="1">
    <location>
        <position position="88"/>
    </location>
</feature>
<evidence type="ECO:0000313" key="1">
    <source>
        <dbReference type="EMBL" id="SVD11879.1"/>
    </source>
</evidence>